<evidence type="ECO:0008006" key="3">
    <source>
        <dbReference type="Google" id="ProtNLM"/>
    </source>
</evidence>
<accession>A0A5J9WNM1</accession>
<protein>
    <recommendedName>
        <fullName evidence="3">MATH domain-containing protein</fullName>
    </recommendedName>
</protein>
<feature type="non-terminal residue" evidence="1">
    <location>
        <position position="1"/>
    </location>
</feature>
<keyword evidence="2" id="KW-1185">Reference proteome</keyword>
<comment type="caution">
    <text evidence="1">The sequence shown here is derived from an EMBL/GenBank/DDBJ whole genome shotgun (WGS) entry which is preliminary data.</text>
</comment>
<dbReference type="SUPFAM" id="SSF49599">
    <property type="entry name" value="TRAF domain-like"/>
    <property type="match status" value="1"/>
</dbReference>
<dbReference type="Gramene" id="TVU49769">
    <property type="protein sequence ID" value="TVU49769"/>
    <property type="gene ID" value="EJB05_01105"/>
</dbReference>
<organism evidence="1 2">
    <name type="scientific">Eragrostis curvula</name>
    <name type="common">weeping love grass</name>
    <dbReference type="NCBI Taxonomy" id="38414"/>
    <lineage>
        <taxon>Eukaryota</taxon>
        <taxon>Viridiplantae</taxon>
        <taxon>Streptophyta</taxon>
        <taxon>Embryophyta</taxon>
        <taxon>Tracheophyta</taxon>
        <taxon>Spermatophyta</taxon>
        <taxon>Magnoliopsida</taxon>
        <taxon>Liliopsida</taxon>
        <taxon>Poales</taxon>
        <taxon>Poaceae</taxon>
        <taxon>PACMAD clade</taxon>
        <taxon>Chloridoideae</taxon>
        <taxon>Eragrostideae</taxon>
        <taxon>Eragrostidinae</taxon>
        <taxon>Eragrostis</taxon>
    </lineage>
</organism>
<name>A0A5J9WNM1_9POAL</name>
<dbReference type="Proteomes" id="UP000324897">
    <property type="component" value="Chromosome 6"/>
</dbReference>
<dbReference type="EMBL" id="RWGY01000002">
    <property type="protein sequence ID" value="TVU49769.1"/>
    <property type="molecule type" value="Genomic_DNA"/>
</dbReference>
<reference evidence="1 2" key="1">
    <citation type="journal article" date="2019" name="Sci. Rep.">
        <title>A high-quality genome of Eragrostis curvula grass provides insights into Poaceae evolution and supports new strategies to enhance forage quality.</title>
        <authorList>
            <person name="Carballo J."/>
            <person name="Santos B.A.C.M."/>
            <person name="Zappacosta D."/>
            <person name="Garbus I."/>
            <person name="Selva J.P."/>
            <person name="Gallo C.A."/>
            <person name="Diaz A."/>
            <person name="Albertini E."/>
            <person name="Caccamo M."/>
            <person name="Echenique V."/>
        </authorList>
    </citation>
    <scope>NUCLEOTIDE SEQUENCE [LARGE SCALE GENOMIC DNA]</scope>
    <source>
        <strain evidence="2">cv. Victoria</strain>
        <tissue evidence="1">Leaf</tissue>
    </source>
</reference>
<proteinExistence type="predicted"/>
<sequence length="84" mass="8606">MAAAAGAPLALSSAAGRIAATASSIVTREVRGCHKVTIDGFAASKKTLKGWYWSSQTFQLGGFSWKVQYVPHAAAATTSASTSS</sequence>
<dbReference type="AlphaFoldDB" id="A0A5J9WNM1"/>
<gene>
    <name evidence="1" type="ORF">EJB05_01105</name>
</gene>
<evidence type="ECO:0000313" key="2">
    <source>
        <dbReference type="Proteomes" id="UP000324897"/>
    </source>
</evidence>
<evidence type="ECO:0000313" key="1">
    <source>
        <dbReference type="EMBL" id="TVU49769.1"/>
    </source>
</evidence>